<dbReference type="PANTHER" id="PTHR30627">
    <property type="entry name" value="PEPTIDOGLYCAN D,D-TRANSPEPTIDASE"/>
    <property type="match status" value="1"/>
</dbReference>
<dbReference type="InterPro" id="IPR012338">
    <property type="entry name" value="Beta-lactam/transpept-like"/>
</dbReference>
<evidence type="ECO:0000259" key="5">
    <source>
        <dbReference type="Pfam" id="PF00905"/>
    </source>
</evidence>
<proteinExistence type="inferred from homology"/>
<dbReference type="InterPro" id="IPR036138">
    <property type="entry name" value="PBP_dimer_sf"/>
</dbReference>
<dbReference type="Gene3D" id="3.90.1310.10">
    <property type="entry name" value="Penicillin-binding protein 2a (Domain 2)"/>
    <property type="match status" value="1"/>
</dbReference>
<feature type="region of interest" description="Disordered" evidence="4">
    <location>
        <begin position="579"/>
        <end position="617"/>
    </location>
</feature>
<dbReference type="GO" id="GO:0008658">
    <property type="term" value="F:penicillin binding"/>
    <property type="evidence" value="ECO:0007669"/>
    <property type="project" value="InterPro"/>
</dbReference>
<gene>
    <name evidence="7" type="ORF">AS25_02925</name>
</gene>
<comment type="subcellular location">
    <subcellularLocation>
        <location evidence="1">Membrane</location>
    </subcellularLocation>
</comment>
<reference evidence="7 8" key="1">
    <citation type="submission" date="2014-09" db="EMBL/GenBank/DDBJ databases">
        <title>High-quality draft genome sequence of Kocuria marina SO9-6, an actinobacterium isolated from a copper mine.</title>
        <authorList>
            <person name="Castro D.B."/>
            <person name="Pereira L.B."/>
            <person name="Silva M.V."/>
            <person name="Silva B.P."/>
            <person name="Zanardi B.R."/>
            <person name="Carlos C."/>
            <person name="Belgini D.R."/>
            <person name="Limache E.G."/>
            <person name="Lacerda G.V."/>
            <person name="Nery M.B."/>
            <person name="Gomes M.B."/>
            <person name="Souza S."/>
            <person name="Silva T.M."/>
            <person name="Rodrigues V.D."/>
            <person name="Paulino L.C."/>
            <person name="Vicentini R."/>
            <person name="Ferraz L.F."/>
            <person name="Ottoboni L.M."/>
        </authorList>
    </citation>
    <scope>NUCLEOTIDE SEQUENCE [LARGE SCALE GENOMIC DNA]</scope>
    <source>
        <strain evidence="7 8">SO9-6</strain>
    </source>
</reference>
<evidence type="ECO:0000256" key="2">
    <source>
        <dbReference type="ARBA" id="ARBA00007171"/>
    </source>
</evidence>
<evidence type="ECO:0000313" key="7">
    <source>
        <dbReference type="EMBL" id="KHE74796.1"/>
    </source>
</evidence>
<dbReference type="SUPFAM" id="SSF56601">
    <property type="entry name" value="beta-lactamase/transpeptidase-like"/>
    <property type="match status" value="1"/>
</dbReference>
<feature type="compositionally biased region" description="Polar residues" evidence="4">
    <location>
        <begin position="598"/>
        <end position="608"/>
    </location>
</feature>
<dbReference type="GO" id="GO:0005886">
    <property type="term" value="C:plasma membrane"/>
    <property type="evidence" value="ECO:0007669"/>
    <property type="project" value="TreeGrafter"/>
</dbReference>
<dbReference type="eggNOG" id="COG0768">
    <property type="taxonomic scope" value="Bacteria"/>
</dbReference>
<organism evidence="7 8">
    <name type="scientific">Kocuria marina</name>
    <dbReference type="NCBI Taxonomy" id="223184"/>
    <lineage>
        <taxon>Bacteria</taxon>
        <taxon>Bacillati</taxon>
        <taxon>Actinomycetota</taxon>
        <taxon>Actinomycetes</taxon>
        <taxon>Micrococcales</taxon>
        <taxon>Micrococcaceae</taxon>
        <taxon>Kocuria</taxon>
    </lineage>
</organism>
<dbReference type="Pfam" id="PF03717">
    <property type="entry name" value="PBP_dimer"/>
    <property type="match status" value="1"/>
</dbReference>
<dbReference type="Gene3D" id="3.30.450.330">
    <property type="match status" value="1"/>
</dbReference>
<dbReference type="SUPFAM" id="SSF56519">
    <property type="entry name" value="Penicillin binding protein dimerisation domain"/>
    <property type="match status" value="1"/>
</dbReference>
<dbReference type="Proteomes" id="UP000030664">
    <property type="component" value="Unassembled WGS sequence"/>
</dbReference>
<feature type="region of interest" description="Disordered" evidence="4">
    <location>
        <begin position="455"/>
        <end position="479"/>
    </location>
</feature>
<evidence type="ECO:0000256" key="1">
    <source>
        <dbReference type="ARBA" id="ARBA00004370"/>
    </source>
</evidence>
<evidence type="ECO:0000256" key="3">
    <source>
        <dbReference type="ARBA" id="ARBA00023136"/>
    </source>
</evidence>
<keyword evidence="7" id="KW-0808">Transferase</keyword>
<dbReference type="InterPro" id="IPR005311">
    <property type="entry name" value="PBP_dimer"/>
</dbReference>
<protein>
    <submittedName>
        <fullName evidence="7">Peptidoglycan glycosyltransferase</fullName>
    </submittedName>
</protein>
<sequence length="617" mass="65509">MSASSARKNRLFRPYSRMHVGIAFLLVLLLLVVGRLFWVQGLDPGGRAEAAAAQRTLVESIPAVRGEITDSRGTVLARTLQRYDITVDQSAVAAVTVPHKDGSTETVTPTQAVYKIADALGMKDTDVKAALDGDKSFNYVARGVTPEQYNALRELNLPYIYGQPTFQRSYPDGSLGGSVVGFLGGDNQALGGIEQTQDSLLRGTDGERRFEISGDGVRIPVAPQEQKAAENGSNVKLSLDSDVQFFAEQAVRERAKQLKAEWGTAVVMDVKTGKVLALADTSSVDPNVPGKADAADLGSRAVTQAVEPGSTEKIATVAGALDRGIVSPTTEITVPPYLQIGSEKITDAFDHGTQNRTAAGIIADSMNTGTVIMGSKMDKQARHDNLANFGVGSATGIELPGESTGILAPADQWDPRQEYTVLFGQGVSQTPLRTASIFQAVANKGRQIEPRLVDSVTAPDGTVTTPERPEPKQVLSESAAQQTLDIMENVVTQGGAKEAAVPGYRVGGKTGTAEAPSESGGYEGYTTSFVGVAPMEDPQYLVAVTMQRPQGDVHTLGVTSTFSTIMSQVLHHFNVAPSTTTGPKLDMQVPQNVDRGVTPTNALEQTWPQPGRDESQD</sequence>
<evidence type="ECO:0000313" key="8">
    <source>
        <dbReference type="Proteomes" id="UP000030664"/>
    </source>
</evidence>
<comment type="caution">
    <text evidence="7">The sequence shown here is derived from an EMBL/GenBank/DDBJ whole genome shotgun (WGS) entry which is preliminary data.</text>
</comment>
<feature type="domain" description="Penicillin-binding protein transpeptidase" evidence="5">
    <location>
        <begin position="263"/>
        <end position="550"/>
    </location>
</feature>
<dbReference type="GO" id="GO:0016740">
    <property type="term" value="F:transferase activity"/>
    <property type="evidence" value="ECO:0007669"/>
    <property type="project" value="UniProtKB-KW"/>
</dbReference>
<name>A0A0B0D9X9_9MICC</name>
<evidence type="ECO:0000256" key="4">
    <source>
        <dbReference type="SAM" id="MobiDB-lite"/>
    </source>
</evidence>
<dbReference type="InterPro" id="IPR050515">
    <property type="entry name" value="Beta-lactam/transpept"/>
</dbReference>
<evidence type="ECO:0000259" key="6">
    <source>
        <dbReference type="Pfam" id="PF03717"/>
    </source>
</evidence>
<dbReference type="PANTHER" id="PTHR30627:SF1">
    <property type="entry name" value="PEPTIDOGLYCAN D,D-TRANSPEPTIDASE FTSI"/>
    <property type="match status" value="1"/>
</dbReference>
<comment type="similarity">
    <text evidence="2">Belongs to the transpeptidase family.</text>
</comment>
<dbReference type="Gene3D" id="3.40.710.10">
    <property type="entry name" value="DD-peptidase/beta-lactamase superfamily"/>
    <property type="match status" value="1"/>
</dbReference>
<dbReference type="Pfam" id="PF00905">
    <property type="entry name" value="Transpeptidase"/>
    <property type="match status" value="1"/>
</dbReference>
<accession>A0A0B0D9X9</accession>
<feature type="domain" description="Penicillin-binding protein dimerisation" evidence="6">
    <location>
        <begin position="61"/>
        <end position="219"/>
    </location>
</feature>
<dbReference type="STRING" id="223184.AS25_02925"/>
<dbReference type="GO" id="GO:0071555">
    <property type="term" value="P:cell wall organization"/>
    <property type="evidence" value="ECO:0007669"/>
    <property type="project" value="TreeGrafter"/>
</dbReference>
<keyword evidence="3" id="KW-0472">Membrane</keyword>
<dbReference type="EMBL" id="JROM01000016">
    <property type="protein sequence ID" value="KHE74796.1"/>
    <property type="molecule type" value="Genomic_DNA"/>
</dbReference>
<dbReference type="AlphaFoldDB" id="A0A0B0D9X9"/>
<dbReference type="InterPro" id="IPR001460">
    <property type="entry name" value="PCN-bd_Tpept"/>
</dbReference>